<dbReference type="Pfam" id="PF00931">
    <property type="entry name" value="NB-ARC"/>
    <property type="match status" value="1"/>
</dbReference>
<dbReference type="PaxDb" id="65489-OBART11G20500.2"/>
<feature type="domain" description="NB-ARC" evidence="3">
    <location>
        <begin position="2"/>
        <end position="90"/>
    </location>
</feature>
<dbReference type="Gene3D" id="1.10.8.430">
    <property type="entry name" value="Helical domain of apoptotic protease-activating factors"/>
    <property type="match status" value="1"/>
</dbReference>
<evidence type="ECO:0000313" key="6">
    <source>
        <dbReference type="EnsemblPlants" id="OBART11G20500.2"/>
    </source>
</evidence>
<sequence>MQELEVGKKIHEFLLNKRYVVVLDDVRATDTWNQINRVGKVFPDANNGSRVLLTTRKEDVANYIEMSTYIHPLKLLDDEKSWKLFSRKSLPSYKRSSLQDVNEFEELGRKLARKCNGLPLALAVLGGYLSKNLNIQAWSDIFKSWISTKNGQMMRDILARSYNDLPNNYMKSCFLYIAVFPEDYSISTADLVELWTAECFVQPARKYKPEELAYKYISELAQRSLVQVVDGSTAHGSILRIKIHDILRDWCIEEATQDGFFCVTDKNTGRAEVSSFNTMTFYRNSFHHFFDDKILQATAYPRTLLGFSVPSIFLVKLKFLRVLHVENSTINNFSMAISECIHLRHLILRNCESVRLPPSIGKLLYLQTIDLRRTILESIVPESLWNIASLKHVYLSGGFYPTRNGKQKELRTFHLETSSFNYFRSSASAIVKFLGQMTQLVTFVLDFSRTDIPVEMIKMLASMPDAVEILLRRFDVLDKLPGSTLFPQCLRQLDLFANVIKEDPMPIVEKLPCLVVLSLSGYQGRTMSCSAQGFPRLQRLDLSMFYIEEWIIETGALPRLSHLGLHWFRNMRKLPDGLVQLPSLKELVLKDPLISEDDITCKDLRGKGCKVSNNPSFPAFSSVLF</sequence>
<dbReference type="eggNOG" id="KOG4658">
    <property type="taxonomic scope" value="Eukaryota"/>
</dbReference>
<dbReference type="STRING" id="65489.A0A0D3HP72"/>
<feature type="domain" description="Disease resistance R13L4/SHOC-2-like LRR" evidence="5">
    <location>
        <begin position="314"/>
        <end position="451"/>
    </location>
</feature>
<protein>
    <submittedName>
        <fullName evidence="6">Uncharacterized protein</fullName>
    </submittedName>
</protein>
<dbReference type="InterPro" id="IPR036388">
    <property type="entry name" value="WH-like_DNA-bd_sf"/>
</dbReference>
<dbReference type="InterPro" id="IPR058922">
    <property type="entry name" value="WHD_DRP"/>
</dbReference>
<evidence type="ECO:0000259" key="4">
    <source>
        <dbReference type="Pfam" id="PF23559"/>
    </source>
</evidence>
<dbReference type="Pfam" id="PF23559">
    <property type="entry name" value="WHD_DRP"/>
    <property type="match status" value="1"/>
</dbReference>
<dbReference type="InterPro" id="IPR002182">
    <property type="entry name" value="NB-ARC"/>
</dbReference>
<dbReference type="Pfam" id="PF23598">
    <property type="entry name" value="LRR_14"/>
    <property type="match status" value="1"/>
</dbReference>
<keyword evidence="7" id="KW-1185">Reference proteome</keyword>
<reference evidence="6" key="1">
    <citation type="journal article" date="2009" name="Rice">
        <title>De Novo Next Generation Sequencing of Plant Genomes.</title>
        <authorList>
            <person name="Rounsley S."/>
            <person name="Marri P.R."/>
            <person name="Yu Y."/>
            <person name="He R."/>
            <person name="Sisneros N."/>
            <person name="Goicoechea J.L."/>
            <person name="Lee S.J."/>
            <person name="Angelova A."/>
            <person name="Kudrna D."/>
            <person name="Luo M."/>
            <person name="Affourtit J."/>
            <person name="Desany B."/>
            <person name="Knight J."/>
            <person name="Niazi F."/>
            <person name="Egholm M."/>
            <person name="Wing R.A."/>
        </authorList>
    </citation>
    <scope>NUCLEOTIDE SEQUENCE [LARGE SCALE GENOMIC DNA]</scope>
    <source>
        <strain evidence="6">IRGC 105608</strain>
    </source>
</reference>
<dbReference type="Gramene" id="OBART11G20500.2">
    <property type="protein sequence ID" value="OBART11G20500.2"/>
    <property type="gene ID" value="OBART11G20500"/>
</dbReference>
<dbReference type="PANTHER" id="PTHR23155">
    <property type="entry name" value="DISEASE RESISTANCE PROTEIN RP"/>
    <property type="match status" value="1"/>
</dbReference>
<dbReference type="EnsemblPlants" id="OBART11G20500.1">
    <property type="protein sequence ID" value="OBART11G20500.1"/>
    <property type="gene ID" value="OBART11G20500"/>
</dbReference>
<dbReference type="InterPro" id="IPR055414">
    <property type="entry name" value="LRR_R13L4/SHOC2-like"/>
</dbReference>
<evidence type="ECO:0000313" key="7">
    <source>
        <dbReference type="Proteomes" id="UP000026960"/>
    </source>
</evidence>
<dbReference type="GO" id="GO:0009626">
    <property type="term" value="P:plant-type hypersensitive response"/>
    <property type="evidence" value="ECO:0007669"/>
    <property type="project" value="UniProtKB-ARBA"/>
</dbReference>
<keyword evidence="1" id="KW-0677">Repeat</keyword>
<dbReference type="Gene3D" id="1.10.10.10">
    <property type="entry name" value="Winged helix-like DNA-binding domain superfamily/Winged helix DNA-binding domain"/>
    <property type="match status" value="1"/>
</dbReference>
<dbReference type="FunFam" id="1.10.10.10:FF:000322">
    <property type="entry name" value="Probable disease resistance protein At1g63360"/>
    <property type="match status" value="1"/>
</dbReference>
<dbReference type="Gene3D" id="3.40.50.300">
    <property type="entry name" value="P-loop containing nucleotide triphosphate hydrolases"/>
    <property type="match status" value="1"/>
</dbReference>
<organism evidence="6">
    <name type="scientific">Oryza barthii</name>
    <dbReference type="NCBI Taxonomy" id="65489"/>
    <lineage>
        <taxon>Eukaryota</taxon>
        <taxon>Viridiplantae</taxon>
        <taxon>Streptophyta</taxon>
        <taxon>Embryophyta</taxon>
        <taxon>Tracheophyta</taxon>
        <taxon>Spermatophyta</taxon>
        <taxon>Magnoliopsida</taxon>
        <taxon>Liliopsida</taxon>
        <taxon>Poales</taxon>
        <taxon>Poaceae</taxon>
        <taxon>BOP clade</taxon>
        <taxon>Oryzoideae</taxon>
        <taxon>Oryzeae</taxon>
        <taxon>Oryzinae</taxon>
        <taxon>Oryza</taxon>
    </lineage>
</organism>
<dbReference type="GO" id="GO:0002758">
    <property type="term" value="P:innate immune response-activating signaling pathway"/>
    <property type="evidence" value="ECO:0007669"/>
    <property type="project" value="UniProtKB-ARBA"/>
</dbReference>
<dbReference type="GO" id="GO:0043531">
    <property type="term" value="F:ADP binding"/>
    <property type="evidence" value="ECO:0007669"/>
    <property type="project" value="InterPro"/>
</dbReference>
<evidence type="ECO:0000256" key="1">
    <source>
        <dbReference type="ARBA" id="ARBA00022737"/>
    </source>
</evidence>
<dbReference type="InterPro" id="IPR032675">
    <property type="entry name" value="LRR_dom_sf"/>
</dbReference>
<reference evidence="6" key="2">
    <citation type="submission" date="2015-03" db="UniProtKB">
        <authorList>
            <consortium name="EnsemblPlants"/>
        </authorList>
    </citation>
    <scope>IDENTIFICATION</scope>
</reference>
<evidence type="ECO:0000259" key="5">
    <source>
        <dbReference type="Pfam" id="PF23598"/>
    </source>
</evidence>
<dbReference type="Proteomes" id="UP000026960">
    <property type="component" value="Chromosome 11"/>
</dbReference>
<evidence type="ECO:0000256" key="2">
    <source>
        <dbReference type="ARBA" id="ARBA00022821"/>
    </source>
</evidence>
<dbReference type="GO" id="GO:0042742">
    <property type="term" value="P:defense response to bacterium"/>
    <property type="evidence" value="ECO:0007669"/>
    <property type="project" value="UniProtKB-ARBA"/>
</dbReference>
<keyword evidence="2" id="KW-0611">Plant defense</keyword>
<dbReference type="SUPFAM" id="SSF52540">
    <property type="entry name" value="P-loop containing nucleoside triphosphate hydrolases"/>
    <property type="match status" value="1"/>
</dbReference>
<dbReference type="AlphaFoldDB" id="A0A0D3HP72"/>
<dbReference type="Gramene" id="OBART11G20500.1">
    <property type="protein sequence ID" value="OBART11G20500.1"/>
    <property type="gene ID" value="OBART11G20500"/>
</dbReference>
<evidence type="ECO:0000259" key="3">
    <source>
        <dbReference type="Pfam" id="PF00931"/>
    </source>
</evidence>
<feature type="domain" description="Disease resistance protein winged helix" evidence="4">
    <location>
        <begin position="179"/>
        <end position="249"/>
    </location>
</feature>
<dbReference type="InterPro" id="IPR044974">
    <property type="entry name" value="Disease_R_plants"/>
</dbReference>
<dbReference type="HOGENOM" id="CLU_000837_25_4_1"/>
<dbReference type="SUPFAM" id="SSF52058">
    <property type="entry name" value="L domain-like"/>
    <property type="match status" value="1"/>
</dbReference>
<dbReference type="Gene3D" id="3.80.10.10">
    <property type="entry name" value="Ribonuclease Inhibitor"/>
    <property type="match status" value="1"/>
</dbReference>
<accession>A0A0D3HP72</accession>
<dbReference type="InterPro" id="IPR042197">
    <property type="entry name" value="Apaf_helical"/>
</dbReference>
<dbReference type="InterPro" id="IPR027417">
    <property type="entry name" value="P-loop_NTPase"/>
</dbReference>
<dbReference type="PANTHER" id="PTHR23155:SF968">
    <property type="entry name" value="NB-ARC DOMAIN CONTAINING PROTEIN, EXPRESSED"/>
    <property type="match status" value="1"/>
</dbReference>
<dbReference type="EnsemblPlants" id="OBART11G20500.2">
    <property type="protein sequence ID" value="OBART11G20500.2"/>
    <property type="gene ID" value="OBART11G20500"/>
</dbReference>
<proteinExistence type="predicted"/>
<name>A0A0D3HP72_9ORYZ</name>
<dbReference type="PRINTS" id="PR00364">
    <property type="entry name" value="DISEASERSIST"/>
</dbReference>